<dbReference type="EMBL" id="JANEYG010000024">
    <property type="protein sequence ID" value="KAJ8918634.1"/>
    <property type="molecule type" value="Genomic_DNA"/>
</dbReference>
<comment type="caution">
    <text evidence="2">The sequence shown here is derived from an EMBL/GenBank/DDBJ whole genome shotgun (WGS) entry which is preliminary data.</text>
</comment>
<evidence type="ECO:0000256" key="1">
    <source>
        <dbReference type="SAM" id="Phobius"/>
    </source>
</evidence>
<evidence type="ECO:0000313" key="2">
    <source>
        <dbReference type="EMBL" id="KAJ8918634.1"/>
    </source>
</evidence>
<accession>A0AAV8VWS0</accession>
<dbReference type="AlphaFoldDB" id="A0AAV8VWS0"/>
<protein>
    <submittedName>
        <fullName evidence="2">Uncharacterized protein</fullName>
    </submittedName>
</protein>
<gene>
    <name evidence="2" type="ORF">NQ315_013140</name>
</gene>
<keyword evidence="1" id="KW-0472">Membrane</keyword>
<dbReference type="Proteomes" id="UP001159042">
    <property type="component" value="Unassembled WGS sequence"/>
</dbReference>
<organism evidence="2 3">
    <name type="scientific">Exocentrus adspersus</name>
    <dbReference type="NCBI Taxonomy" id="1586481"/>
    <lineage>
        <taxon>Eukaryota</taxon>
        <taxon>Metazoa</taxon>
        <taxon>Ecdysozoa</taxon>
        <taxon>Arthropoda</taxon>
        <taxon>Hexapoda</taxon>
        <taxon>Insecta</taxon>
        <taxon>Pterygota</taxon>
        <taxon>Neoptera</taxon>
        <taxon>Endopterygota</taxon>
        <taxon>Coleoptera</taxon>
        <taxon>Polyphaga</taxon>
        <taxon>Cucujiformia</taxon>
        <taxon>Chrysomeloidea</taxon>
        <taxon>Cerambycidae</taxon>
        <taxon>Lamiinae</taxon>
        <taxon>Acanthocinini</taxon>
        <taxon>Exocentrus</taxon>
    </lineage>
</organism>
<keyword evidence="3" id="KW-1185">Reference proteome</keyword>
<keyword evidence="1" id="KW-0812">Transmembrane</keyword>
<proteinExistence type="predicted"/>
<evidence type="ECO:0000313" key="3">
    <source>
        <dbReference type="Proteomes" id="UP001159042"/>
    </source>
</evidence>
<name>A0AAV8VWS0_9CUCU</name>
<sequence>MRICTYINMDTWWLYFSCMWLSFLTISYSYFKMTTTKIVIVLAVFITKVSTQTNTTNETTYMDLIRSLQHVIDINQAWRKCPQITNLERYRGILNDAQNCLRLAEGNQTLCGVLLNNYPTCFQPLVDYFVECLPERSKDYPHLAVRQIMAIIRVLCGSTGENLIVSAEGESSSSEEDLKSVASIVENKLNSTIITDMLALIEQTKKQCPDIQDKLDSTTDQVATCIDNIDLGSDTFCAIIRKNLGKCSEPVKKLLDGCLPEESKDLPAMGIKIISAIIDQACNSTVEEILELFNPCMMEKEFKSYEACTKVKDAVTEHKSKLPTKSLICSMLPNLTSCVKSHRDASCKNPVTKESLINFYEAIDTATASDCQEINKTK</sequence>
<reference evidence="2 3" key="1">
    <citation type="journal article" date="2023" name="Insect Mol. Biol.">
        <title>Genome sequencing provides insights into the evolution of gene families encoding plant cell wall-degrading enzymes in longhorned beetles.</title>
        <authorList>
            <person name="Shin N.R."/>
            <person name="Okamura Y."/>
            <person name="Kirsch R."/>
            <person name="Pauchet Y."/>
        </authorList>
    </citation>
    <scope>NUCLEOTIDE SEQUENCE [LARGE SCALE GENOMIC DNA]</scope>
    <source>
        <strain evidence="2">EAD_L_NR</strain>
    </source>
</reference>
<feature type="transmembrane region" description="Helical" evidence="1">
    <location>
        <begin position="12"/>
        <end position="31"/>
    </location>
</feature>
<keyword evidence="1" id="KW-1133">Transmembrane helix</keyword>